<proteinExistence type="predicted"/>
<reference evidence="3 4" key="1">
    <citation type="submission" date="2020-08" db="EMBL/GenBank/DDBJ databases">
        <title>Functional genomics of gut bacteria from endangered species of beetles.</title>
        <authorList>
            <person name="Carlos-Shanley C."/>
        </authorList>
    </citation>
    <scope>NUCLEOTIDE SEQUENCE [LARGE SCALE GENOMIC DNA]</scope>
    <source>
        <strain evidence="3 4">S00202</strain>
    </source>
</reference>
<protein>
    <recommendedName>
        <fullName evidence="5">PEP-CTERM sorting domain-containing protein</fullName>
    </recommendedName>
</protein>
<organism evidence="3 4">
    <name type="scientific">Pseudomonas fluvialis</name>
    <dbReference type="NCBI Taxonomy" id="1793966"/>
    <lineage>
        <taxon>Bacteria</taxon>
        <taxon>Pseudomonadati</taxon>
        <taxon>Pseudomonadota</taxon>
        <taxon>Gammaproteobacteria</taxon>
        <taxon>Pseudomonadales</taxon>
        <taxon>Pseudomonadaceae</taxon>
        <taxon>Pseudomonas</taxon>
    </lineage>
</organism>
<dbReference type="Proteomes" id="UP000557193">
    <property type="component" value="Unassembled WGS sequence"/>
</dbReference>
<feature type="transmembrane region" description="Helical" evidence="1">
    <location>
        <begin position="156"/>
        <end position="177"/>
    </location>
</feature>
<keyword evidence="1" id="KW-1133">Transmembrane helix</keyword>
<keyword evidence="2" id="KW-0732">Signal</keyword>
<evidence type="ECO:0000313" key="4">
    <source>
        <dbReference type="Proteomes" id="UP000557193"/>
    </source>
</evidence>
<feature type="signal peptide" evidence="2">
    <location>
        <begin position="1"/>
        <end position="22"/>
    </location>
</feature>
<dbReference type="AlphaFoldDB" id="A0A7X0BUZ4"/>
<keyword evidence="4" id="KW-1185">Reference proteome</keyword>
<comment type="caution">
    <text evidence="3">The sequence shown here is derived from an EMBL/GenBank/DDBJ whole genome shotgun (WGS) entry which is preliminary data.</text>
</comment>
<keyword evidence="1" id="KW-0472">Membrane</keyword>
<sequence>MNKLRKLALACAFSIVAPAASAATVSGLDFESGGLGSWIGSGTAVHDPLMAYQGDWYGQLEGNQGLFGTVSLSAGQRYEFMWRFIAGDYLPYNDSAFVVTDGGYNLLASVASVGNFGDSGWQYFSWVPASNYSGPLFFGVSNLLDNSLNSKLLLDAAVPLPGAALLFGSSLLGAFFYRRRSWARHHRQSVAV</sequence>
<evidence type="ECO:0008006" key="5">
    <source>
        <dbReference type="Google" id="ProtNLM"/>
    </source>
</evidence>
<keyword evidence="1" id="KW-0812">Transmembrane</keyword>
<feature type="chain" id="PRO_5030511329" description="PEP-CTERM sorting domain-containing protein" evidence="2">
    <location>
        <begin position="23"/>
        <end position="192"/>
    </location>
</feature>
<dbReference type="EMBL" id="JACHLL010000005">
    <property type="protein sequence ID" value="MBB6342631.1"/>
    <property type="molecule type" value="Genomic_DNA"/>
</dbReference>
<evidence type="ECO:0000256" key="1">
    <source>
        <dbReference type="SAM" id="Phobius"/>
    </source>
</evidence>
<evidence type="ECO:0000313" key="3">
    <source>
        <dbReference type="EMBL" id="MBB6342631.1"/>
    </source>
</evidence>
<evidence type="ECO:0000256" key="2">
    <source>
        <dbReference type="SAM" id="SignalP"/>
    </source>
</evidence>
<accession>A0A7X0BUZ4</accession>
<name>A0A7X0BUZ4_9PSED</name>
<dbReference type="RefSeq" id="WP_184684274.1">
    <property type="nucleotide sequence ID" value="NZ_JACHLL010000005.1"/>
</dbReference>
<gene>
    <name evidence="3" type="ORF">HNP49_002813</name>
</gene>